<sequence length="321" mass="34666">MKDMAGYNERCRSPPPRGLKPDLPFAPTTPCRVARRLTTPPPMQKRRGGLVSAILSDTTSSVKQALEADSLAACMQVTFGGRTEAPLSFAVRMGTSPEIGELLLRHGADPNQGDTSGKTPLHAVASSRPLFEGEKGKGRDRADTWSSQWTPSSPMFAPPRQRLKRGETCPVEAVESFDPFSVTWSGSDQSMEGFGMLPPPIPMAMQRDPKTSSPEPVQSMDVWAGLGCPSPALPSIAENSSIFLAPPKMAPSGQAAPVNDDRCRMAEDRCCEYAEVLLRSGANLMQLDADGRTAVQQAQENGRDKLVALLKSWAVEKQILM</sequence>
<evidence type="ECO:0000256" key="3">
    <source>
        <dbReference type="PROSITE-ProRule" id="PRU00023"/>
    </source>
</evidence>
<organism evidence="5 6">
    <name type="scientific">Polarella glacialis</name>
    <name type="common">Dinoflagellate</name>
    <dbReference type="NCBI Taxonomy" id="89957"/>
    <lineage>
        <taxon>Eukaryota</taxon>
        <taxon>Sar</taxon>
        <taxon>Alveolata</taxon>
        <taxon>Dinophyceae</taxon>
        <taxon>Suessiales</taxon>
        <taxon>Suessiaceae</taxon>
        <taxon>Polarella</taxon>
    </lineage>
</organism>
<feature type="region of interest" description="Disordered" evidence="4">
    <location>
        <begin position="131"/>
        <end position="164"/>
    </location>
</feature>
<dbReference type="PROSITE" id="PS50088">
    <property type="entry name" value="ANK_REPEAT"/>
    <property type="match status" value="1"/>
</dbReference>
<name>A0A813KFN7_POLGL</name>
<protein>
    <submittedName>
        <fullName evidence="5">Uncharacterized protein</fullName>
    </submittedName>
</protein>
<dbReference type="InterPro" id="IPR050776">
    <property type="entry name" value="Ank_Repeat/CDKN_Inhibitor"/>
</dbReference>
<feature type="region of interest" description="Disordered" evidence="4">
    <location>
        <begin position="1"/>
        <end position="47"/>
    </location>
</feature>
<evidence type="ECO:0000313" key="5">
    <source>
        <dbReference type="EMBL" id="CAE8698725.1"/>
    </source>
</evidence>
<reference evidence="5" key="1">
    <citation type="submission" date="2021-02" db="EMBL/GenBank/DDBJ databases">
        <authorList>
            <person name="Dougan E. K."/>
            <person name="Rhodes N."/>
            <person name="Thang M."/>
            <person name="Chan C."/>
        </authorList>
    </citation>
    <scope>NUCLEOTIDE SEQUENCE</scope>
</reference>
<dbReference type="InterPro" id="IPR002110">
    <property type="entry name" value="Ankyrin_rpt"/>
</dbReference>
<evidence type="ECO:0000256" key="4">
    <source>
        <dbReference type="SAM" id="MobiDB-lite"/>
    </source>
</evidence>
<dbReference type="EMBL" id="CAJNNW010029040">
    <property type="protein sequence ID" value="CAE8698725.1"/>
    <property type="molecule type" value="Genomic_DNA"/>
</dbReference>
<accession>A0A813KFN7</accession>
<keyword evidence="1" id="KW-0677">Repeat</keyword>
<dbReference type="Proteomes" id="UP000626109">
    <property type="component" value="Unassembled WGS sequence"/>
</dbReference>
<dbReference type="AlphaFoldDB" id="A0A813KFN7"/>
<comment type="caution">
    <text evidence="5">The sequence shown here is derived from an EMBL/GenBank/DDBJ whole genome shotgun (WGS) entry which is preliminary data.</text>
</comment>
<proteinExistence type="predicted"/>
<evidence type="ECO:0000313" key="6">
    <source>
        <dbReference type="Proteomes" id="UP000626109"/>
    </source>
</evidence>
<dbReference type="InterPro" id="IPR036770">
    <property type="entry name" value="Ankyrin_rpt-contain_sf"/>
</dbReference>
<keyword evidence="2 3" id="KW-0040">ANK repeat</keyword>
<feature type="repeat" description="ANK" evidence="3">
    <location>
        <begin position="82"/>
        <end position="115"/>
    </location>
</feature>
<gene>
    <name evidence="5" type="ORF">PGLA2088_LOCUS30868</name>
</gene>
<evidence type="ECO:0000256" key="1">
    <source>
        <dbReference type="ARBA" id="ARBA00022737"/>
    </source>
</evidence>
<feature type="compositionally biased region" description="Basic and acidic residues" evidence="4">
    <location>
        <begin position="131"/>
        <end position="143"/>
    </location>
</feature>
<dbReference type="SUPFAM" id="SSF48403">
    <property type="entry name" value="Ankyrin repeat"/>
    <property type="match status" value="2"/>
</dbReference>
<dbReference type="PANTHER" id="PTHR24201">
    <property type="entry name" value="ANK_REP_REGION DOMAIN-CONTAINING PROTEIN"/>
    <property type="match status" value="1"/>
</dbReference>
<dbReference type="Gene3D" id="1.25.40.20">
    <property type="entry name" value="Ankyrin repeat-containing domain"/>
    <property type="match status" value="2"/>
</dbReference>
<evidence type="ECO:0000256" key="2">
    <source>
        <dbReference type="ARBA" id="ARBA00023043"/>
    </source>
</evidence>
<feature type="compositionally biased region" description="Polar residues" evidence="4">
    <location>
        <begin position="144"/>
        <end position="153"/>
    </location>
</feature>